<protein>
    <recommendedName>
        <fullName evidence="4">HAT C-terminal dimerisation domain-containing protein</fullName>
    </recommendedName>
</protein>
<evidence type="ECO:0000313" key="3">
    <source>
        <dbReference type="Proteomes" id="UP000265703"/>
    </source>
</evidence>
<dbReference type="EMBL" id="QKYT01000574">
    <property type="protein sequence ID" value="RIA83405.1"/>
    <property type="molecule type" value="Genomic_DNA"/>
</dbReference>
<evidence type="ECO:0000256" key="1">
    <source>
        <dbReference type="SAM" id="Coils"/>
    </source>
</evidence>
<dbReference type="AlphaFoldDB" id="A0A397SGR0"/>
<gene>
    <name evidence="2" type="ORF">C1645_833867</name>
</gene>
<evidence type="ECO:0008006" key="4">
    <source>
        <dbReference type="Google" id="ProtNLM"/>
    </source>
</evidence>
<keyword evidence="1" id="KW-0175">Coiled coil</keyword>
<comment type="caution">
    <text evidence="2">The sequence shown here is derived from an EMBL/GenBank/DDBJ whole genome shotgun (WGS) entry which is preliminary data.</text>
</comment>
<accession>A0A397SGR0</accession>
<dbReference type="Proteomes" id="UP000265703">
    <property type="component" value="Unassembled WGS sequence"/>
</dbReference>
<reference evidence="2 3" key="1">
    <citation type="submission" date="2018-06" db="EMBL/GenBank/DDBJ databases">
        <title>Comparative genomics reveals the genomic features of Rhizophagus irregularis, R. cerebriforme, R. diaphanum and Gigaspora rosea, and their symbiotic lifestyle signature.</title>
        <authorList>
            <person name="Morin E."/>
            <person name="San Clemente H."/>
            <person name="Chen E.C.H."/>
            <person name="De La Providencia I."/>
            <person name="Hainaut M."/>
            <person name="Kuo A."/>
            <person name="Kohler A."/>
            <person name="Murat C."/>
            <person name="Tang N."/>
            <person name="Roy S."/>
            <person name="Loubradou J."/>
            <person name="Henrissat B."/>
            <person name="Grigoriev I.V."/>
            <person name="Corradi N."/>
            <person name="Roux C."/>
            <person name="Martin F.M."/>
        </authorList>
    </citation>
    <scope>NUCLEOTIDE SEQUENCE [LARGE SCALE GENOMIC DNA]</scope>
    <source>
        <strain evidence="2 3">DAOM 227022</strain>
    </source>
</reference>
<dbReference type="InterPro" id="IPR012337">
    <property type="entry name" value="RNaseH-like_sf"/>
</dbReference>
<organism evidence="2 3">
    <name type="scientific">Glomus cerebriforme</name>
    <dbReference type="NCBI Taxonomy" id="658196"/>
    <lineage>
        <taxon>Eukaryota</taxon>
        <taxon>Fungi</taxon>
        <taxon>Fungi incertae sedis</taxon>
        <taxon>Mucoromycota</taxon>
        <taxon>Glomeromycotina</taxon>
        <taxon>Glomeromycetes</taxon>
        <taxon>Glomerales</taxon>
        <taxon>Glomeraceae</taxon>
        <taxon>Glomus</taxon>
    </lineage>
</organism>
<name>A0A397SGR0_9GLOM</name>
<keyword evidence="3" id="KW-1185">Reference proteome</keyword>
<dbReference type="SUPFAM" id="SSF53098">
    <property type="entry name" value="Ribonuclease H-like"/>
    <property type="match status" value="1"/>
</dbReference>
<evidence type="ECO:0000313" key="2">
    <source>
        <dbReference type="EMBL" id="RIA83405.1"/>
    </source>
</evidence>
<sequence length="348" mass="40746">MSGVPANMLKHLRECSKISEEIHNENESEIHITQRSMESFVDKDILDKVHKKINNKIEKFVIDAKFLTLSGDGWTNISKQKIMFEAYKKVKMEFETNKWIGFVSNSEPDMVMAITHSNFLITNGRNVINAIENIEFWERLMMFYELLKPYNHIIMILESEQVTLKQVAATWIINSEKLLQIQEDAYFLFCMFYSDEDNNAFVDEWLNYQNKEGLFKAESINCLKLTKTPLKYWRTVLFYTSNLAEFACKLFSIPPNSATSERMAQITWYLRELFVNNLEKTQDFLKVHNGLIDNMEDGINNLIDDVNEIINNLEQTSARIIDDISIFDLNNDDNLQPPILLEIFITIN</sequence>
<feature type="coiled-coil region" evidence="1">
    <location>
        <begin position="292"/>
        <end position="319"/>
    </location>
</feature>
<proteinExistence type="predicted"/>
<dbReference type="OrthoDB" id="2423954at2759"/>